<dbReference type="InterPro" id="IPR023009">
    <property type="entry name" value="Tyrosine_recombinase_XerC/XerD"/>
</dbReference>
<accession>A0A4P7NXU3</accession>
<comment type="subunit">
    <text evidence="9">Forms a cyclic heterotetrameric complex composed of two molecules of XerC and two molecules of XerD.</text>
</comment>
<evidence type="ECO:0000313" key="12">
    <source>
        <dbReference type="EMBL" id="QBZ82388.1"/>
    </source>
</evidence>
<comment type="similarity">
    <text evidence="9">Belongs to the 'phage' integrase family. XerC subfamily.</text>
</comment>
<dbReference type="GO" id="GO:0005737">
    <property type="term" value="C:cytoplasm"/>
    <property type="evidence" value="ECO:0007669"/>
    <property type="project" value="UniProtKB-SubCell"/>
</dbReference>
<comment type="subcellular location">
    <subcellularLocation>
        <location evidence="1 9">Cytoplasm</location>
    </subcellularLocation>
</comment>
<evidence type="ECO:0000256" key="2">
    <source>
        <dbReference type="ARBA" id="ARBA00022490"/>
    </source>
</evidence>
<evidence type="ECO:0000256" key="4">
    <source>
        <dbReference type="ARBA" id="ARBA00022829"/>
    </source>
</evidence>
<comment type="function">
    <text evidence="9">Site-specific tyrosine recombinase, which acts by catalyzing the cutting and rejoining of the recombining DNA molecules. The XerC-XerD complex is essential to convert dimers of the bacterial chromosome into monomers to permit their segregation at cell division. It also contributes to the segregational stability of plasmids.</text>
</comment>
<evidence type="ECO:0000313" key="13">
    <source>
        <dbReference type="Proteomes" id="UP000296201"/>
    </source>
</evidence>
<keyword evidence="7 9" id="KW-0233">DNA recombination</keyword>
<evidence type="ECO:0000256" key="7">
    <source>
        <dbReference type="ARBA" id="ARBA00023172"/>
    </source>
</evidence>
<evidence type="ECO:0000256" key="3">
    <source>
        <dbReference type="ARBA" id="ARBA00022618"/>
    </source>
</evidence>
<name>A0A4P7NXU3_9GAMM</name>
<feature type="active site" evidence="9">
    <location>
        <position position="259"/>
    </location>
</feature>
<dbReference type="PANTHER" id="PTHR30349:SF81">
    <property type="entry name" value="TYROSINE RECOMBINASE XERC"/>
    <property type="match status" value="1"/>
</dbReference>
<dbReference type="OrthoDB" id="9801717at2"/>
<dbReference type="CDD" id="cd00798">
    <property type="entry name" value="INT_XerDC_C"/>
    <property type="match status" value="1"/>
</dbReference>
<organism evidence="12 13">
    <name type="scientific">Hydrogenovibrio crunogenus</name>
    <dbReference type="NCBI Taxonomy" id="39765"/>
    <lineage>
        <taxon>Bacteria</taxon>
        <taxon>Pseudomonadati</taxon>
        <taxon>Pseudomonadota</taxon>
        <taxon>Gammaproteobacteria</taxon>
        <taxon>Thiotrichales</taxon>
        <taxon>Piscirickettsiaceae</taxon>
        <taxon>Hydrogenovibrio</taxon>
    </lineage>
</organism>
<dbReference type="Pfam" id="PF00589">
    <property type="entry name" value="Phage_integrase"/>
    <property type="match status" value="1"/>
</dbReference>
<evidence type="ECO:0000256" key="9">
    <source>
        <dbReference type="HAMAP-Rule" id="MF_01808"/>
    </source>
</evidence>
<reference evidence="12 13" key="1">
    <citation type="submission" date="2018-08" db="EMBL/GenBank/DDBJ databases">
        <title>Horizontal acquisition of hydrogen conversion ability and other habitat adaptations in Hydrogenovibrio crunogenus strains.</title>
        <authorList>
            <person name="Gonnella G."/>
            <person name="Adam N."/>
            <person name="Perner M."/>
        </authorList>
    </citation>
    <scope>NUCLEOTIDE SEQUENCE [LARGE SCALE GENOMIC DNA]</scope>
    <source>
        <strain evidence="12 13">SP-41</strain>
    </source>
</reference>
<dbReference type="InterPro" id="IPR004107">
    <property type="entry name" value="Integrase_SAM-like_N"/>
</dbReference>
<dbReference type="InterPro" id="IPR013762">
    <property type="entry name" value="Integrase-like_cat_sf"/>
</dbReference>
<evidence type="ECO:0000256" key="5">
    <source>
        <dbReference type="ARBA" id="ARBA00022908"/>
    </source>
</evidence>
<keyword evidence="2 9" id="KW-0963">Cytoplasm</keyword>
<feature type="active site" evidence="9">
    <location>
        <position position="190"/>
    </location>
</feature>
<keyword evidence="4 9" id="KW-0159">Chromosome partition</keyword>
<evidence type="ECO:0000256" key="8">
    <source>
        <dbReference type="ARBA" id="ARBA00023306"/>
    </source>
</evidence>
<evidence type="ECO:0000259" key="10">
    <source>
        <dbReference type="PROSITE" id="PS51898"/>
    </source>
</evidence>
<keyword evidence="8 9" id="KW-0131">Cell cycle</keyword>
<dbReference type="InterPro" id="IPR011010">
    <property type="entry name" value="DNA_brk_join_enz"/>
</dbReference>
<dbReference type="AlphaFoldDB" id="A0A4P7NXU3"/>
<dbReference type="EMBL" id="CP032096">
    <property type="protein sequence ID" value="QBZ82388.1"/>
    <property type="molecule type" value="Genomic_DNA"/>
</dbReference>
<feature type="active site" evidence="9">
    <location>
        <position position="164"/>
    </location>
</feature>
<dbReference type="Gene3D" id="1.10.443.10">
    <property type="entry name" value="Intergrase catalytic core"/>
    <property type="match status" value="1"/>
</dbReference>
<keyword evidence="3 9" id="KW-0132">Cell division</keyword>
<dbReference type="PROSITE" id="PS51900">
    <property type="entry name" value="CB"/>
    <property type="match status" value="1"/>
</dbReference>
<feature type="domain" description="Core-binding (CB)" evidence="11">
    <location>
        <begin position="1"/>
        <end position="104"/>
    </location>
</feature>
<protein>
    <recommendedName>
        <fullName evidence="9">Tyrosine recombinase XerC</fullName>
    </recommendedName>
</protein>
<proteinExistence type="inferred from homology"/>
<dbReference type="InterPro" id="IPR044068">
    <property type="entry name" value="CB"/>
</dbReference>
<dbReference type="SUPFAM" id="SSF56349">
    <property type="entry name" value="DNA breaking-rejoining enzymes"/>
    <property type="match status" value="1"/>
</dbReference>
<dbReference type="GO" id="GO:0003677">
    <property type="term" value="F:DNA binding"/>
    <property type="evidence" value="ECO:0007669"/>
    <property type="project" value="UniProtKB-UniRule"/>
</dbReference>
<dbReference type="PROSITE" id="PS51898">
    <property type="entry name" value="TYR_RECOMBINASE"/>
    <property type="match status" value="1"/>
</dbReference>
<dbReference type="RefSeq" id="WP_135795101.1">
    <property type="nucleotide sequence ID" value="NZ_CP032096.1"/>
</dbReference>
<dbReference type="InterPro" id="IPR010998">
    <property type="entry name" value="Integrase_recombinase_N"/>
</dbReference>
<dbReference type="SUPFAM" id="SSF47823">
    <property type="entry name" value="lambda integrase-like, N-terminal domain"/>
    <property type="match status" value="1"/>
</dbReference>
<keyword evidence="13" id="KW-1185">Reference proteome</keyword>
<dbReference type="GO" id="GO:0007059">
    <property type="term" value="P:chromosome segregation"/>
    <property type="evidence" value="ECO:0007669"/>
    <property type="project" value="UniProtKB-UniRule"/>
</dbReference>
<dbReference type="Pfam" id="PF02899">
    <property type="entry name" value="Phage_int_SAM_1"/>
    <property type="match status" value="1"/>
</dbReference>
<dbReference type="InterPro" id="IPR002104">
    <property type="entry name" value="Integrase_catalytic"/>
</dbReference>
<sequence length="317" mass="35921">MSDYQRFIKQLKLENKSEHTISNYQRDLMGLLVFYLGEFLERPLDEKALKSDQAWAFLDQFDDWQAIQLPVLQAFIASRMQQGIAARSIARQLSAIRAFYAFLIEQGRALHNPAKGLKAPKQPKALPKSLDVDLTRQLLEQPLKTWQDVRDQAIFEILYSGGLRVSELVELDLSPGLDGLASGWVRVLGKGQKERDAPVGQPAQKALHRWLEIRSDYAKPGEQAVFVNRFGKRLGVRSIQTQLDKRTLQAGLPTKMSPHRLRHACATHVLESSGDLRAVQEMLGHANLSTTQIYTKLDLQHLATVYDKAHPRAKKKP</sequence>
<gene>
    <name evidence="9 12" type="primary">xerC</name>
    <name evidence="12" type="ORF">GHNINEIG_00418</name>
</gene>
<keyword evidence="5 9" id="KW-0229">DNA integration</keyword>
<dbReference type="PANTHER" id="PTHR30349">
    <property type="entry name" value="PHAGE INTEGRASE-RELATED"/>
    <property type="match status" value="1"/>
</dbReference>
<dbReference type="HAMAP" id="MF_01808">
    <property type="entry name" value="Recomb_XerC_XerD"/>
    <property type="match status" value="1"/>
</dbReference>
<dbReference type="Proteomes" id="UP000296201">
    <property type="component" value="Chromosome"/>
</dbReference>
<feature type="active site" description="O-(3'-phospho-DNA)-tyrosine intermediate" evidence="9">
    <location>
        <position position="294"/>
    </location>
</feature>
<evidence type="ECO:0000259" key="11">
    <source>
        <dbReference type="PROSITE" id="PS51900"/>
    </source>
</evidence>
<dbReference type="GO" id="GO:0006313">
    <property type="term" value="P:DNA transposition"/>
    <property type="evidence" value="ECO:0007669"/>
    <property type="project" value="UniProtKB-UniRule"/>
</dbReference>
<keyword evidence="6 9" id="KW-0238">DNA-binding</keyword>
<dbReference type="InterPro" id="IPR050090">
    <property type="entry name" value="Tyrosine_recombinase_XerCD"/>
</dbReference>
<dbReference type="Gene3D" id="1.10.150.130">
    <property type="match status" value="1"/>
</dbReference>
<dbReference type="GO" id="GO:0009037">
    <property type="term" value="F:tyrosine-based site-specific recombinase activity"/>
    <property type="evidence" value="ECO:0007669"/>
    <property type="project" value="UniProtKB-UniRule"/>
</dbReference>
<feature type="active site" evidence="9">
    <location>
        <position position="262"/>
    </location>
</feature>
<feature type="active site" evidence="9">
    <location>
        <position position="285"/>
    </location>
</feature>
<feature type="domain" description="Tyr recombinase" evidence="10">
    <location>
        <begin position="125"/>
        <end position="307"/>
    </location>
</feature>
<evidence type="ECO:0000256" key="1">
    <source>
        <dbReference type="ARBA" id="ARBA00004496"/>
    </source>
</evidence>
<dbReference type="GO" id="GO:0051301">
    <property type="term" value="P:cell division"/>
    <property type="evidence" value="ECO:0007669"/>
    <property type="project" value="UniProtKB-KW"/>
</dbReference>
<evidence type="ECO:0000256" key="6">
    <source>
        <dbReference type="ARBA" id="ARBA00023125"/>
    </source>
</evidence>